<protein>
    <submittedName>
        <fullName evidence="1">Uncharacterized protein</fullName>
    </submittedName>
</protein>
<dbReference type="GeneID" id="87891017"/>
<reference evidence="1 2" key="1">
    <citation type="journal article" date="2023" name="bioRxiv">
        <title>High-quality genome assemblies of four members of thePodospora anserinaspecies complex.</title>
        <authorList>
            <person name="Ament-Velasquez S.L."/>
            <person name="Vogan A.A."/>
            <person name="Wallerman O."/>
            <person name="Hartmann F."/>
            <person name="Gautier V."/>
            <person name="Silar P."/>
            <person name="Giraud T."/>
            <person name="Johannesson H."/>
        </authorList>
    </citation>
    <scope>NUCLEOTIDE SEQUENCE [LARGE SCALE GENOMIC DNA]</scope>
    <source>
        <strain evidence="1 2">CBS 112042</strain>
    </source>
</reference>
<keyword evidence="2" id="KW-1185">Reference proteome</keyword>
<name>A0ABR0FXB8_9PEZI</name>
<comment type="caution">
    <text evidence="1">The sequence shown here is derived from an EMBL/GenBank/DDBJ whole genome shotgun (WGS) entry which is preliminary data.</text>
</comment>
<sequence>MPRIVSHLMPRLGGKRLGKRQAATAATRPEILNGPGLGLLVAASNQRGWIIKRKARFSHQTAEGRDIVKLSRMRVQVALAIKR</sequence>
<evidence type="ECO:0000313" key="2">
    <source>
        <dbReference type="Proteomes" id="UP001322138"/>
    </source>
</evidence>
<proteinExistence type="predicted"/>
<organism evidence="1 2">
    <name type="scientific">Podospora bellae-mahoneyi</name>
    <dbReference type="NCBI Taxonomy" id="2093777"/>
    <lineage>
        <taxon>Eukaryota</taxon>
        <taxon>Fungi</taxon>
        <taxon>Dikarya</taxon>
        <taxon>Ascomycota</taxon>
        <taxon>Pezizomycotina</taxon>
        <taxon>Sordariomycetes</taxon>
        <taxon>Sordariomycetidae</taxon>
        <taxon>Sordariales</taxon>
        <taxon>Podosporaceae</taxon>
        <taxon>Podospora</taxon>
    </lineage>
</organism>
<gene>
    <name evidence="1" type="ORF">QC761_0012710</name>
</gene>
<dbReference type="EMBL" id="JAFFGZ010000001">
    <property type="protein sequence ID" value="KAK4648593.1"/>
    <property type="molecule type" value="Genomic_DNA"/>
</dbReference>
<dbReference type="Proteomes" id="UP001322138">
    <property type="component" value="Unassembled WGS sequence"/>
</dbReference>
<evidence type="ECO:0000313" key="1">
    <source>
        <dbReference type="EMBL" id="KAK4648593.1"/>
    </source>
</evidence>
<dbReference type="RefSeq" id="XP_062737569.1">
    <property type="nucleotide sequence ID" value="XM_062871945.1"/>
</dbReference>
<accession>A0ABR0FXB8</accession>